<evidence type="ECO:0000256" key="1">
    <source>
        <dbReference type="ARBA" id="ARBA00004141"/>
    </source>
</evidence>
<keyword evidence="3 7" id="KW-0812">Transmembrane</keyword>
<keyword evidence="10" id="KW-1185">Reference proteome</keyword>
<feature type="transmembrane region" description="Helical" evidence="7">
    <location>
        <begin position="171"/>
        <end position="189"/>
    </location>
</feature>
<dbReference type="PANTHER" id="PTHR43731:SF14">
    <property type="entry name" value="PRESENILIN-ASSOCIATED RHOMBOID-LIKE PROTEIN, MITOCHONDRIAL"/>
    <property type="match status" value="1"/>
</dbReference>
<evidence type="ECO:0000256" key="2">
    <source>
        <dbReference type="ARBA" id="ARBA00009045"/>
    </source>
</evidence>
<dbReference type="PANTHER" id="PTHR43731">
    <property type="entry name" value="RHOMBOID PROTEASE"/>
    <property type="match status" value="1"/>
</dbReference>
<dbReference type="GO" id="GO:0004252">
    <property type="term" value="F:serine-type endopeptidase activity"/>
    <property type="evidence" value="ECO:0007669"/>
    <property type="project" value="InterPro"/>
</dbReference>
<keyword evidence="5 7" id="KW-1133">Transmembrane helix</keyword>
<evidence type="ECO:0000256" key="3">
    <source>
        <dbReference type="ARBA" id="ARBA00022692"/>
    </source>
</evidence>
<dbReference type="SUPFAM" id="SSF144091">
    <property type="entry name" value="Rhomboid-like"/>
    <property type="match status" value="1"/>
</dbReference>
<dbReference type="Gene3D" id="1.20.1540.10">
    <property type="entry name" value="Rhomboid-like"/>
    <property type="match status" value="1"/>
</dbReference>
<dbReference type="Pfam" id="PF01694">
    <property type="entry name" value="Rhomboid"/>
    <property type="match status" value="1"/>
</dbReference>
<evidence type="ECO:0000259" key="8">
    <source>
        <dbReference type="Pfam" id="PF01694"/>
    </source>
</evidence>
<comment type="caution">
    <text evidence="9">The sequence shown here is derived from an EMBL/GenBank/DDBJ whole genome shotgun (WGS) entry which is preliminary data.</text>
</comment>
<dbReference type="EMBL" id="QUNS01000003">
    <property type="protein sequence ID" value="REH52623.1"/>
    <property type="molecule type" value="Genomic_DNA"/>
</dbReference>
<comment type="subcellular location">
    <subcellularLocation>
        <location evidence="1">Membrane</location>
        <topology evidence="1">Multi-pass membrane protein</topology>
    </subcellularLocation>
</comment>
<evidence type="ECO:0000256" key="6">
    <source>
        <dbReference type="ARBA" id="ARBA00023136"/>
    </source>
</evidence>
<keyword evidence="4" id="KW-0378">Hydrolase</keyword>
<feature type="transmembrane region" description="Helical" evidence="7">
    <location>
        <begin position="139"/>
        <end position="159"/>
    </location>
</feature>
<dbReference type="InterPro" id="IPR022764">
    <property type="entry name" value="Peptidase_S54_rhomboid_dom"/>
</dbReference>
<feature type="domain" description="Peptidase S54 rhomboid" evidence="8">
    <location>
        <begin position="47"/>
        <end position="191"/>
    </location>
</feature>
<name>A0A3E0I1P5_9FLAO</name>
<comment type="similarity">
    <text evidence="2">Belongs to the peptidase S54 family.</text>
</comment>
<reference evidence="9 10" key="1">
    <citation type="submission" date="2018-08" db="EMBL/GenBank/DDBJ databases">
        <title>Genomic Encyclopedia of Type Strains, Phase IV (KMG-IV): sequencing the most valuable type-strain genomes for metagenomic binning, comparative biology and taxonomic classification.</title>
        <authorList>
            <person name="Goeker M."/>
        </authorList>
    </citation>
    <scope>NUCLEOTIDE SEQUENCE [LARGE SCALE GENOMIC DNA]</scope>
    <source>
        <strain evidence="9 10">DSM 18841</strain>
    </source>
</reference>
<dbReference type="Proteomes" id="UP000256884">
    <property type="component" value="Unassembled WGS sequence"/>
</dbReference>
<accession>A0A3E0I1P5</accession>
<sequence>MFVDIYKTMSQIIIILIVANVLVSLKGFNDAAFFDRYKFQVQKILGGEKIRMLTSGFLHVDWLHLGFNMYALYLFGKVVDSSFGTLNFILIYFVSLIAGSMYSLYQHKKVPYYSAVGASGGVSGVIFSSIMLYPGMELIMLPIPVPIPGYVFGVGYLLYSIYGMKNQVGNIGHSAHLGGAIGGYLITLLLRPSVITNHTVMIGVMALIIAGLFFFGDKLKMNK</sequence>
<evidence type="ECO:0000256" key="5">
    <source>
        <dbReference type="ARBA" id="ARBA00022989"/>
    </source>
</evidence>
<feature type="transmembrane region" description="Helical" evidence="7">
    <location>
        <begin position="195"/>
        <end position="215"/>
    </location>
</feature>
<dbReference type="InterPro" id="IPR035952">
    <property type="entry name" value="Rhomboid-like_sf"/>
</dbReference>
<keyword evidence="6 7" id="KW-0472">Membrane</keyword>
<gene>
    <name evidence="9" type="ORF">C7448_103361</name>
</gene>
<evidence type="ECO:0000313" key="9">
    <source>
        <dbReference type="EMBL" id="REH52623.1"/>
    </source>
</evidence>
<dbReference type="GO" id="GO:0016020">
    <property type="term" value="C:membrane"/>
    <property type="evidence" value="ECO:0007669"/>
    <property type="project" value="UniProtKB-SubCell"/>
</dbReference>
<evidence type="ECO:0000313" key="10">
    <source>
        <dbReference type="Proteomes" id="UP000256884"/>
    </source>
</evidence>
<protein>
    <submittedName>
        <fullName evidence="9">Rhomboid family protein</fullName>
    </submittedName>
</protein>
<feature type="transmembrane region" description="Helical" evidence="7">
    <location>
        <begin position="112"/>
        <end position="133"/>
    </location>
</feature>
<evidence type="ECO:0000256" key="7">
    <source>
        <dbReference type="SAM" id="Phobius"/>
    </source>
</evidence>
<dbReference type="InterPro" id="IPR050925">
    <property type="entry name" value="Rhomboid_protease_S54"/>
</dbReference>
<feature type="transmembrane region" description="Helical" evidence="7">
    <location>
        <begin position="85"/>
        <end position="105"/>
    </location>
</feature>
<evidence type="ECO:0000256" key="4">
    <source>
        <dbReference type="ARBA" id="ARBA00022801"/>
    </source>
</evidence>
<feature type="transmembrane region" description="Helical" evidence="7">
    <location>
        <begin position="12"/>
        <end position="29"/>
    </location>
</feature>
<proteinExistence type="inferred from homology"/>
<organism evidence="9 10">
    <name type="scientific">Tenacibaculum gallaicum</name>
    <dbReference type="NCBI Taxonomy" id="561505"/>
    <lineage>
        <taxon>Bacteria</taxon>
        <taxon>Pseudomonadati</taxon>
        <taxon>Bacteroidota</taxon>
        <taxon>Flavobacteriia</taxon>
        <taxon>Flavobacteriales</taxon>
        <taxon>Flavobacteriaceae</taxon>
        <taxon>Tenacibaculum</taxon>
    </lineage>
</organism>
<dbReference type="AlphaFoldDB" id="A0A3E0I1P5"/>